<feature type="region of interest" description="Disordered" evidence="1">
    <location>
        <begin position="13"/>
        <end position="34"/>
    </location>
</feature>
<reference evidence="2 3" key="1">
    <citation type="submission" date="2020-04" db="EMBL/GenBank/DDBJ databases">
        <title>MicrobeNet Type strains.</title>
        <authorList>
            <person name="Nicholson A.C."/>
        </authorList>
    </citation>
    <scope>NUCLEOTIDE SEQUENCE [LARGE SCALE GENOMIC DNA]</scope>
    <source>
        <strain evidence="2 3">CCUG 54536</strain>
    </source>
</reference>
<feature type="compositionally biased region" description="Low complexity" evidence="1">
    <location>
        <begin position="13"/>
        <end position="26"/>
    </location>
</feature>
<comment type="caution">
    <text evidence="2">The sequence shown here is derived from an EMBL/GenBank/DDBJ whole genome shotgun (WGS) entry which is preliminary data.</text>
</comment>
<proteinExistence type="predicted"/>
<name>A0A846ZHT4_9LACO</name>
<evidence type="ECO:0000256" key="1">
    <source>
        <dbReference type="SAM" id="MobiDB-lite"/>
    </source>
</evidence>
<evidence type="ECO:0000313" key="3">
    <source>
        <dbReference type="Proteomes" id="UP000590460"/>
    </source>
</evidence>
<dbReference type="EMBL" id="JAAXPO010000008">
    <property type="protein sequence ID" value="NKZ18970.1"/>
    <property type="molecule type" value="Genomic_DNA"/>
</dbReference>
<dbReference type="AlphaFoldDB" id="A0A846ZHT4"/>
<dbReference type="RefSeq" id="WP_168677487.1">
    <property type="nucleotide sequence ID" value="NZ_BPKV01000009.1"/>
</dbReference>
<evidence type="ECO:0000313" key="2">
    <source>
        <dbReference type="EMBL" id="NKZ18970.1"/>
    </source>
</evidence>
<accession>A0A846ZHT4</accession>
<dbReference type="Proteomes" id="UP000590460">
    <property type="component" value="Unassembled WGS sequence"/>
</dbReference>
<sequence>MSLFDLFKKKAPTVTPTPEDATTPEPLTWENTPDPDVFFTGYQDAVETLTTTGKHAAAETLRANEPSLQLAFIDRFEAKTRTDIDNISDLDERTAAVITAVSTVRRYNRQMSVAVRARLAQAKKNLIGE</sequence>
<organism evidence="2 3">
    <name type="scientific">Leuconostoc holzapfelii</name>
    <dbReference type="NCBI Taxonomy" id="434464"/>
    <lineage>
        <taxon>Bacteria</taxon>
        <taxon>Bacillati</taxon>
        <taxon>Bacillota</taxon>
        <taxon>Bacilli</taxon>
        <taxon>Lactobacillales</taxon>
        <taxon>Lactobacillaceae</taxon>
        <taxon>Leuconostoc</taxon>
    </lineage>
</organism>
<protein>
    <submittedName>
        <fullName evidence="2">GTP-binding protein</fullName>
    </submittedName>
</protein>
<gene>
    <name evidence="2" type="ORF">HF966_07270</name>
</gene>